<evidence type="ECO:0000313" key="2">
    <source>
        <dbReference type="EMBL" id="CAF90448.1"/>
    </source>
</evidence>
<feature type="region of interest" description="Disordered" evidence="1">
    <location>
        <begin position="1"/>
        <end position="104"/>
    </location>
</feature>
<comment type="caution">
    <text evidence="2">The sequence shown here is derived from an EMBL/GenBank/DDBJ whole genome shotgun (WGS) entry which is preliminary data.</text>
</comment>
<evidence type="ECO:0000256" key="1">
    <source>
        <dbReference type="SAM" id="MobiDB-lite"/>
    </source>
</evidence>
<reference evidence="2" key="2">
    <citation type="submission" date="2004-02" db="EMBL/GenBank/DDBJ databases">
        <authorList>
            <consortium name="Genoscope"/>
            <consortium name="Whitehead Institute Centre for Genome Research"/>
        </authorList>
    </citation>
    <scope>NUCLEOTIDE SEQUENCE</scope>
</reference>
<proteinExistence type="predicted"/>
<reference evidence="2" key="1">
    <citation type="journal article" date="2004" name="Nature">
        <title>Genome duplication in the teleost fish Tetraodon nigroviridis reveals the early vertebrate proto-karyotype.</title>
        <authorList>
            <person name="Jaillon O."/>
            <person name="Aury J.-M."/>
            <person name="Brunet F."/>
            <person name="Petit J.-L."/>
            <person name="Stange-Thomann N."/>
            <person name="Mauceli E."/>
            <person name="Bouneau L."/>
            <person name="Fischer C."/>
            <person name="Ozouf-Costaz C."/>
            <person name="Bernot A."/>
            <person name="Nicaud S."/>
            <person name="Jaffe D."/>
            <person name="Fisher S."/>
            <person name="Lutfalla G."/>
            <person name="Dossat C."/>
            <person name="Segurens B."/>
            <person name="Dasilva C."/>
            <person name="Salanoubat M."/>
            <person name="Levy M."/>
            <person name="Boudet N."/>
            <person name="Castellano S."/>
            <person name="Anthouard V."/>
            <person name="Jubin C."/>
            <person name="Castelli V."/>
            <person name="Katinka M."/>
            <person name="Vacherie B."/>
            <person name="Biemont C."/>
            <person name="Skalli Z."/>
            <person name="Cattolico L."/>
            <person name="Poulain J."/>
            <person name="De Berardinis V."/>
            <person name="Cruaud C."/>
            <person name="Duprat S."/>
            <person name="Brottier P."/>
            <person name="Coutanceau J.-P."/>
            <person name="Gouzy J."/>
            <person name="Parra G."/>
            <person name="Lardier G."/>
            <person name="Chapple C."/>
            <person name="McKernan K.J."/>
            <person name="McEwan P."/>
            <person name="Bosak S."/>
            <person name="Kellis M."/>
            <person name="Volff J.-N."/>
            <person name="Guigo R."/>
            <person name="Zody M.C."/>
            <person name="Mesirov J."/>
            <person name="Lindblad-Toh K."/>
            <person name="Birren B."/>
            <person name="Nusbaum C."/>
            <person name="Kahn D."/>
            <person name="Robinson-Rechavi M."/>
            <person name="Laudet V."/>
            <person name="Schachter V."/>
            <person name="Quetier F."/>
            <person name="Saurin W."/>
            <person name="Scarpelli C."/>
            <person name="Wincker P."/>
            <person name="Lander E.S."/>
            <person name="Weissenbach J."/>
            <person name="Roest Crollius H."/>
        </authorList>
    </citation>
    <scope>NUCLEOTIDE SEQUENCE [LARGE SCALE GENOMIC DNA]</scope>
</reference>
<feature type="non-terminal residue" evidence="2">
    <location>
        <position position="104"/>
    </location>
</feature>
<dbReference type="AlphaFoldDB" id="Q4T9I4"/>
<gene>
    <name evidence="2" type="ORF">GSTENG00004727001</name>
</gene>
<sequence length="104" mass="10558">LPGGAGGASQKADGAPRRSRSAAGRESDRGNGTLPHQRLHLRLRPVLPGQEHGQEAPGLPGGLQTLLRPSAGAALGPRFPSTPASSDSIANGWRKANARGGGAW</sequence>
<accession>Q4T9I4</accession>
<organism evidence="2">
    <name type="scientific">Tetraodon nigroviridis</name>
    <name type="common">Spotted green pufferfish</name>
    <name type="synonym">Chelonodon nigroviridis</name>
    <dbReference type="NCBI Taxonomy" id="99883"/>
    <lineage>
        <taxon>Eukaryota</taxon>
        <taxon>Metazoa</taxon>
        <taxon>Chordata</taxon>
        <taxon>Craniata</taxon>
        <taxon>Vertebrata</taxon>
        <taxon>Euteleostomi</taxon>
        <taxon>Actinopterygii</taxon>
        <taxon>Neopterygii</taxon>
        <taxon>Teleostei</taxon>
        <taxon>Neoteleostei</taxon>
        <taxon>Acanthomorphata</taxon>
        <taxon>Eupercaria</taxon>
        <taxon>Tetraodontiformes</taxon>
        <taxon>Tetradontoidea</taxon>
        <taxon>Tetraodontidae</taxon>
        <taxon>Tetraodon</taxon>
    </lineage>
</organism>
<dbReference type="EMBL" id="CAAE01007552">
    <property type="protein sequence ID" value="CAF90448.1"/>
    <property type="molecule type" value="Genomic_DNA"/>
</dbReference>
<protein>
    <submittedName>
        <fullName evidence="2">(spotted green pufferfish) hypothetical protein</fullName>
    </submittedName>
</protein>
<name>Q4T9I4_TETNG</name>
<dbReference type="KEGG" id="tng:GSTEN00004727G001"/>